<dbReference type="Proteomes" id="UP000887566">
    <property type="component" value="Unplaced"/>
</dbReference>
<evidence type="ECO:0000313" key="2">
    <source>
        <dbReference type="Proteomes" id="UP000887566"/>
    </source>
</evidence>
<organism evidence="2 3">
    <name type="scientific">Plectus sambesii</name>
    <dbReference type="NCBI Taxonomy" id="2011161"/>
    <lineage>
        <taxon>Eukaryota</taxon>
        <taxon>Metazoa</taxon>
        <taxon>Ecdysozoa</taxon>
        <taxon>Nematoda</taxon>
        <taxon>Chromadorea</taxon>
        <taxon>Plectida</taxon>
        <taxon>Plectina</taxon>
        <taxon>Plectoidea</taxon>
        <taxon>Plectidae</taxon>
        <taxon>Plectus</taxon>
    </lineage>
</organism>
<reference evidence="3" key="1">
    <citation type="submission" date="2022-11" db="UniProtKB">
        <authorList>
            <consortium name="WormBaseParasite"/>
        </authorList>
    </citation>
    <scope>IDENTIFICATION</scope>
</reference>
<name>A0A914XGK9_9BILA</name>
<evidence type="ECO:0000256" key="1">
    <source>
        <dbReference type="SAM" id="MobiDB-lite"/>
    </source>
</evidence>
<evidence type="ECO:0000313" key="3">
    <source>
        <dbReference type="WBParaSite" id="PSAMB.scaffold850size40291.g9202.t1"/>
    </source>
</evidence>
<feature type="compositionally biased region" description="Basic and acidic residues" evidence="1">
    <location>
        <begin position="91"/>
        <end position="100"/>
    </location>
</feature>
<dbReference type="WBParaSite" id="PSAMB.scaffold850size40291.g9202.t1">
    <property type="protein sequence ID" value="PSAMB.scaffold850size40291.g9202.t1"/>
    <property type="gene ID" value="PSAMB.scaffold850size40291.g9202"/>
</dbReference>
<accession>A0A914XGK9</accession>
<protein>
    <submittedName>
        <fullName evidence="3">Uncharacterized protein</fullName>
    </submittedName>
</protein>
<dbReference type="AlphaFoldDB" id="A0A914XGK9"/>
<sequence>CWRLYGAGGGRRGRRFIHESRRRSGVWSGRRLIYGLRPIGRICLSLAARPHRLASISLCARADDRAEDRPDAPPAAALPAHRPAVVLPRRTGTERDRHQG</sequence>
<proteinExistence type="predicted"/>
<feature type="compositionally biased region" description="Low complexity" evidence="1">
    <location>
        <begin position="74"/>
        <end position="84"/>
    </location>
</feature>
<feature type="region of interest" description="Disordered" evidence="1">
    <location>
        <begin position="64"/>
        <end position="100"/>
    </location>
</feature>
<keyword evidence="2" id="KW-1185">Reference proteome</keyword>